<dbReference type="PRINTS" id="PR00111">
    <property type="entry name" value="ABHYDROLASE"/>
</dbReference>
<dbReference type="OrthoDB" id="9801400at2"/>
<evidence type="ECO:0000313" key="3">
    <source>
        <dbReference type="Proteomes" id="UP000195766"/>
    </source>
</evidence>
<evidence type="ECO:0000259" key="1">
    <source>
        <dbReference type="Pfam" id="PF00561"/>
    </source>
</evidence>
<dbReference type="NCBIfam" id="TIGR02427">
    <property type="entry name" value="protocat_pcaD"/>
    <property type="match status" value="1"/>
</dbReference>
<dbReference type="PANTHER" id="PTHR43433:SF1">
    <property type="entry name" value="BLL5160 PROTEIN"/>
    <property type="match status" value="1"/>
</dbReference>
<dbReference type="Gene3D" id="3.40.50.1820">
    <property type="entry name" value="alpha/beta hydrolase"/>
    <property type="match status" value="1"/>
</dbReference>
<dbReference type="PANTHER" id="PTHR43433">
    <property type="entry name" value="HYDROLASE, ALPHA/BETA FOLD FAMILY PROTEIN"/>
    <property type="match status" value="1"/>
</dbReference>
<dbReference type="EC" id="3.1.1.24" evidence="2"/>
<gene>
    <name evidence="2" type="ORF">FM111_02505</name>
</gene>
<reference evidence="2 3" key="1">
    <citation type="submission" date="2017-02" db="EMBL/GenBank/DDBJ databases">
        <authorList>
            <person name="Peterson S.W."/>
        </authorList>
    </citation>
    <scope>NUCLEOTIDE SEQUENCE [LARGE SCALE GENOMIC DNA]</scope>
    <source>
        <strain evidence="2 3">3F5N</strain>
    </source>
</reference>
<dbReference type="InterPro" id="IPR029058">
    <property type="entry name" value="AB_hydrolase_fold"/>
</dbReference>
<dbReference type="AlphaFoldDB" id="A0A1R4F3L2"/>
<name>A0A1R4F3L2_BREDI</name>
<dbReference type="InterPro" id="IPR026968">
    <property type="entry name" value="PcaD/CatD"/>
</dbReference>
<dbReference type="GO" id="GO:0047570">
    <property type="term" value="F:3-oxoadipate enol-lactonase activity"/>
    <property type="evidence" value="ECO:0007669"/>
    <property type="project" value="UniProtKB-EC"/>
</dbReference>
<evidence type="ECO:0000313" key="2">
    <source>
        <dbReference type="EMBL" id="SJM50518.1"/>
    </source>
</evidence>
<proteinExistence type="predicted"/>
<dbReference type="InterPro" id="IPR000073">
    <property type="entry name" value="AB_hydrolase_1"/>
</dbReference>
<dbReference type="Proteomes" id="UP000195766">
    <property type="component" value="Unassembled WGS sequence"/>
</dbReference>
<dbReference type="SUPFAM" id="SSF53474">
    <property type="entry name" value="alpha/beta-Hydrolases"/>
    <property type="match status" value="1"/>
</dbReference>
<sequence>MSGQVQHITTGDGCRLAYRFDGPEDAPVLLLSNSLGTRMEMWDAQMAAFSAQYRVLRYDSRGHGASDAPAGAYGLDRLGRDVVELLDTLALERVAFCGLSLGGMVGQWMGVRAPERLERLVLANTSAFMGPPSAWDARIASALSQGMAPLAAASVARWFTPDFAARAPDPVAVIEAGLLATSPQGYAGCCAAIRDMDLRRLGGLITAPTLVISGDTDPATPPDHAAALVKAIPEAQLKVLNGAHLSNVEQPDAFAGAVLSFLAA</sequence>
<dbReference type="Pfam" id="PF00561">
    <property type="entry name" value="Abhydrolase_1"/>
    <property type="match status" value="1"/>
</dbReference>
<feature type="domain" description="AB hydrolase-1" evidence="1">
    <location>
        <begin position="27"/>
        <end position="249"/>
    </location>
</feature>
<dbReference type="InterPro" id="IPR050471">
    <property type="entry name" value="AB_hydrolase"/>
</dbReference>
<accession>A0A1R4F3L2</accession>
<keyword evidence="2" id="KW-0378">Hydrolase</keyword>
<dbReference type="RefSeq" id="WP_087139171.1">
    <property type="nucleotide sequence ID" value="NZ_FUIE01000015.1"/>
</dbReference>
<dbReference type="GO" id="GO:0042952">
    <property type="term" value="P:beta-ketoadipate pathway"/>
    <property type="evidence" value="ECO:0007669"/>
    <property type="project" value="InterPro"/>
</dbReference>
<dbReference type="EMBL" id="FUIE01000015">
    <property type="protein sequence ID" value="SJM50518.1"/>
    <property type="molecule type" value="Genomic_DNA"/>
</dbReference>
<protein>
    <submittedName>
        <fullName evidence="2">Beta-ketoadipate enol-lactone hydrolase</fullName>
        <ecNumber evidence="2">3.1.1.24</ecNumber>
    </submittedName>
</protein>
<organism evidence="2 3">
    <name type="scientific">Brevundimonas diminuta 3F5N</name>
    <dbReference type="NCBI Taxonomy" id="1255603"/>
    <lineage>
        <taxon>Bacteria</taxon>
        <taxon>Pseudomonadati</taxon>
        <taxon>Pseudomonadota</taxon>
        <taxon>Alphaproteobacteria</taxon>
        <taxon>Caulobacterales</taxon>
        <taxon>Caulobacteraceae</taxon>
        <taxon>Brevundimonas</taxon>
    </lineage>
</organism>